<dbReference type="Pfam" id="PF01494">
    <property type="entry name" value="FAD_binding_3"/>
    <property type="match status" value="1"/>
</dbReference>
<dbReference type="RefSeq" id="WP_160726813.1">
    <property type="nucleotide sequence ID" value="NZ_WTYC01000001.1"/>
</dbReference>
<keyword evidence="3" id="KW-1185">Reference proteome</keyword>
<dbReference type="AlphaFoldDB" id="A0A844XM25"/>
<organism evidence="2 3">
    <name type="scientific">Qipengyuania vulgaris</name>
    <dbReference type="NCBI Taxonomy" id="291985"/>
    <lineage>
        <taxon>Bacteria</taxon>
        <taxon>Pseudomonadati</taxon>
        <taxon>Pseudomonadota</taxon>
        <taxon>Alphaproteobacteria</taxon>
        <taxon>Sphingomonadales</taxon>
        <taxon>Erythrobacteraceae</taxon>
        <taxon>Qipengyuania</taxon>
    </lineage>
</organism>
<dbReference type="Gene3D" id="3.50.50.60">
    <property type="entry name" value="FAD/NAD(P)-binding domain"/>
    <property type="match status" value="1"/>
</dbReference>
<dbReference type="SUPFAM" id="SSF51905">
    <property type="entry name" value="FAD/NAD(P)-binding domain"/>
    <property type="match status" value="1"/>
</dbReference>
<dbReference type="InterPro" id="IPR002938">
    <property type="entry name" value="FAD-bd"/>
</dbReference>
<accession>A0A844XM25</accession>
<dbReference type="Proteomes" id="UP000448199">
    <property type="component" value="Unassembled WGS sequence"/>
</dbReference>
<sequence length="355" mass="37610">MIRPIVLGAGPAGSVAALLLAEGGAEPILIDREPDIGDAICGGFLSWRTAKALRELGCDPAALGARRVTRLRLYAGEREAEAALPEAGYGLSRKALDSTLRHLAVERGAQLEIDRARSVASGRIEGERRTWESAAIFLAIGKHDIRGEARPRDGADLALGLRVRIPASDKLNRMIGAAIELHLFRGGYAGVVLQEDGSANICLAVRKSVLADAGGDPWELLKAIARKNAGFARRMAYAEAELPVDTIGAVPYGWIAHEADSGVYRLGDQAAVIPSLAGEGMAIALASGRAAAQSYLEGEGPSIYQRRFAQRAARPVRVAETLWHLAETSRGAAVMTVAARLIPGLAGMAMRMSRI</sequence>
<comment type="caution">
    <text evidence="2">The sequence shown here is derived from an EMBL/GenBank/DDBJ whole genome shotgun (WGS) entry which is preliminary data.</text>
</comment>
<evidence type="ECO:0000313" key="2">
    <source>
        <dbReference type="EMBL" id="MXO47235.1"/>
    </source>
</evidence>
<proteinExistence type="predicted"/>
<dbReference type="OrthoDB" id="5652862at2"/>
<dbReference type="PANTHER" id="PTHR42685">
    <property type="entry name" value="GERANYLGERANYL DIPHOSPHATE REDUCTASE"/>
    <property type="match status" value="1"/>
</dbReference>
<dbReference type="PANTHER" id="PTHR42685:SF18">
    <property type="entry name" value="DIGERANYLGERANYLGLYCEROPHOSPHOLIPID REDUCTASE"/>
    <property type="match status" value="1"/>
</dbReference>
<protein>
    <recommendedName>
        <fullName evidence="1">FAD-binding domain-containing protein</fullName>
    </recommendedName>
</protein>
<dbReference type="InterPro" id="IPR036188">
    <property type="entry name" value="FAD/NAD-bd_sf"/>
</dbReference>
<name>A0A844XM25_9SPHN</name>
<gene>
    <name evidence="2" type="ORF">GRI69_03025</name>
</gene>
<evidence type="ECO:0000259" key="1">
    <source>
        <dbReference type="Pfam" id="PF01494"/>
    </source>
</evidence>
<dbReference type="GO" id="GO:0071949">
    <property type="term" value="F:FAD binding"/>
    <property type="evidence" value="ECO:0007669"/>
    <property type="project" value="InterPro"/>
</dbReference>
<evidence type="ECO:0000313" key="3">
    <source>
        <dbReference type="Proteomes" id="UP000448199"/>
    </source>
</evidence>
<reference evidence="2 3" key="1">
    <citation type="submission" date="2019-12" db="EMBL/GenBank/DDBJ databases">
        <title>Genomic-based taxomic classification of the family Erythrobacteraceae.</title>
        <authorList>
            <person name="Xu L."/>
        </authorList>
    </citation>
    <scope>NUCLEOTIDE SEQUENCE [LARGE SCALE GENOMIC DNA]</scope>
    <source>
        <strain evidence="2 3">DSM 17792</strain>
    </source>
</reference>
<dbReference type="InterPro" id="IPR050407">
    <property type="entry name" value="Geranylgeranyl_reductase"/>
</dbReference>
<feature type="domain" description="FAD-binding" evidence="1">
    <location>
        <begin position="5"/>
        <end position="112"/>
    </location>
</feature>
<dbReference type="EMBL" id="WTYC01000001">
    <property type="protein sequence ID" value="MXO47235.1"/>
    <property type="molecule type" value="Genomic_DNA"/>
</dbReference>